<dbReference type="Pfam" id="PF03618">
    <property type="entry name" value="Kinase-PPPase"/>
    <property type="match status" value="1"/>
</dbReference>
<dbReference type="HAMAP" id="MF_01062">
    <property type="entry name" value="PSRP"/>
    <property type="match status" value="1"/>
</dbReference>
<evidence type="ECO:0000256" key="2">
    <source>
        <dbReference type="ARBA" id="ARBA00022679"/>
    </source>
</evidence>
<comment type="catalytic activity">
    <reaction evidence="5">
        <text>[pyruvate, water dikinase]-phosphate + phosphate + H(+) = [pyruvate, water dikinase] + diphosphate</text>
        <dbReference type="Rhea" id="RHEA:48580"/>
        <dbReference type="Rhea" id="RHEA-COMP:11425"/>
        <dbReference type="Rhea" id="RHEA-COMP:11426"/>
        <dbReference type="ChEBI" id="CHEBI:15378"/>
        <dbReference type="ChEBI" id="CHEBI:33019"/>
        <dbReference type="ChEBI" id="CHEBI:43176"/>
        <dbReference type="ChEBI" id="CHEBI:43474"/>
        <dbReference type="ChEBI" id="CHEBI:68546"/>
        <dbReference type="EC" id="2.7.4.28"/>
    </reaction>
</comment>
<evidence type="ECO:0000256" key="3">
    <source>
        <dbReference type="ARBA" id="ARBA00022741"/>
    </source>
</evidence>
<gene>
    <name evidence="6" type="ORF">AAIA72_05535</name>
</gene>
<dbReference type="EC" id="2.7.11.33" evidence="5"/>
<dbReference type="GO" id="GO:0004674">
    <property type="term" value="F:protein serine/threonine kinase activity"/>
    <property type="evidence" value="ECO:0007669"/>
    <property type="project" value="UniProtKB-UniRule"/>
</dbReference>
<dbReference type="KEGG" id="tcd:AAIA72_05535"/>
<reference evidence="6" key="1">
    <citation type="submission" date="2024-05" db="EMBL/GenBank/DDBJ databases">
        <title>Genome sequencing of novel strain.</title>
        <authorList>
            <person name="Ganbat D."/>
            <person name="Ganbat S."/>
            <person name="Lee S.-J."/>
        </authorList>
    </citation>
    <scope>NUCLEOTIDE SEQUENCE</scope>
    <source>
        <strain evidence="6">SMD15-11</strain>
    </source>
</reference>
<evidence type="ECO:0000313" key="6">
    <source>
        <dbReference type="EMBL" id="XDT73433.1"/>
    </source>
</evidence>
<sequence length="276" mass="31409">MQEPRPVRTAFFISDGTGITAEALGNALLAQFDNIRFEKITIPYVDTEAHAHEVVQQINRASRQDSGPPIIFDTIVNKEIRAIIARSEGFMVDIFGTFLEPLEQALGAKSSYTVGKSHSIANDSNYQQRIEAMNFALENDDGARTRYYDEADLILVGVSRSGKTPTCIYLALQYGIKAANFPITEEDIQDQRLPSQLRPYKQKIFGLTIDPERLSVIRNERKPNSRYASVAQCRYEVEEVELMYRRERIPYINSTDYSVEEIATRVLMQTGLKRRV</sequence>
<dbReference type="EMBL" id="CP154858">
    <property type="protein sequence ID" value="XDT73433.1"/>
    <property type="molecule type" value="Genomic_DNA"/>
</dbReference>
<comment type="catalytic activity">
    <reaction evidence="5">
        <text>[pyruvate, water dikinase] + ADP = [pyruvate, water dikinase]-phosphate + AMP + H(+)</text>
        <dbReference type="Rhea" id="RHEA:46020"/>
        <dbReference type="Rhea" id="RHEA-COMP:11425"/>
        <dbReference type="Rhea" id="RHEA-COMP:11426"/>
        <dbReference type="ChEBI" id="CHEBI:15378"/>
        <dbReference type="ChEBI" id="CHEBI:43176"/>
        <dbReference type="ChEBI" id="CHEBI:68546"/>
        <dbReference type="ChEBI" id="CHEBI:456215"/>
        <dbReference type="ChEBI" id="CHEBI:456216"/>
        <dbReference type="EC" id="2.7.11.33"/>
    </reaction>
</comment>
<dbReference type="RefSeq" id="WP_369602424.1">
    <property type="nucleotide sequence ID" value="NZ_CP154858.1"/>
</dbReference>
<proteinExistence type="inferred from homology"/>
<name>A0AB39UZ33_9GAMM</name>
<dbReference type="GO" id="GO:0043531">
    <property type="term" value="F:ADP binding"/>
    <property type="evidence" value="ECO:0007669"/>
    <property type="project" value="UniProtKB-UniRule"/>
</dbReference>
<comment type="similarity">
    <text evidence="5">Belongs to the pyruvate, phosphate/water dikinase regulatory protein family. PSRP subfamily.</text>
</comment>
<keyword evidence="1 5" id="KW-0723">Serine/threonine-protein kinase</keyword>
<keyword evidence="4 5" id="KW-0418">Kinase</keyword>
<dbReference type="EC" id="2.7.4.28" evidence="5"/>
<comment type="function">
    <text evidence="5">Bifunctional serine/threonine kinase and phosphorylase involved in the regulation of the phosphoenolpyruvate synthase (PEPS) by catalyzing its phosphorylation/dephosphorylation.</text>
</comment>
<protein>
    <recommendedName>
        <fullName evidence="5">Putative phosphoenolpyruvate synthase regulatory protein</fullName>
        <shortName evidence="5">PEP synthase regulatory protein</shortName>
        <shortName evidence="5">PSRP</shortName>
        <ecNumber evidence="5">2.7.11.33</ecNumber>
        <ecNumber evidence="5">2.7.4.28</ecNumber>
    </recommendedName>
    <alternativeName>
        <fullName evidence="5">Pyruvate, water dikinase regulatory protein</fullName>
    </alternativeName>
</protein>
<dbReference type="InterPro" id="IPR005177">
    <property type="entry name" value="Kinase-pyrophosphorylase"/>
</dbReference>
<accession>A0AB39UZ33</accession>
<dbReference type="GO" id="GO:0005524">
    <property type="term" value="F:ATP binding"/>
    <property type="evidence" value="ECO:0007669"/>
    <property type="project" value="InterPro"/>
</dbReference>
<dbReference type="InterPro" id="IPR026530">
    <property type="entry name" value="PSRP"/>
</dbReference>
<feature type="binding site" evidence="5">
    <location>
        <begin position="157"/>
        <end position="164"/>
    </location>
    <ligand>
        <name>ADP</name>
        <dbReference type="ChEBI" id="CHEBI:456216"/>
    </ligand>
</feature>
<evidence type="ECO:0000256" key="4">
    <source>
        <dbReference type="ARBA" id="ARBA00022777"/>
    </source>
</evidence>
<dbReference type="PANTHER" id="PTHR31756">
    <property type="entry name" value="PYRUVATE, PHOSPHATE DIKINASE REGULATORY PROTEIN 1, CHLOROPLASTIC"/>
    <property type="match status" value="1"/>
</dbReference>
<organism evidence="6">
    <name type="scientific">Thermohahella caldifontis</name>
    <dbReference type="NCBI Taxonomy" id="3142973"/>
    <lineage>
        <taxon>Bacteria</taxon>
        <taxon>Pseudomonadati</taxon>
        <taxon>Pseudomonadota</taxon>
        <taxon>Gammaproteobacteria</taxon>
        <taxon>Oceanospirillales</taxon>
        <taxon>Hahellaceae</taxon>
        <taxon>Thermohahella</taxon>
    </lineage>
</organism>
<evidence type="ECO:0000256" key="1">
    <source>
        <dbReference type="ARBA" id="ARBA00022527"/>
    </source>
</evidence>
<dbReference type="PANTHER" id="PTHR31756:SF3">
    <property type="entry name" value="PYRUVATE, PHOSPHATE DIKINASE REGULATORY PROTEIN 1, CHLOROPLASTIC"/>
    <property type="match status" value="1"/>
</dbReference>
<keyword evidence="6" id="KW-0670">Pyruvate</keyword>
<evidence type="ECO:0000256" key="5">
    <source>
        <dbReference type="HAMAP-Rule" id="MF_01062"/>
    </source>
</evidence>
<dbReference type="NCBIfam" id="NF003742">
    <property type="entry name" value="PRK05339.1"/>
    <property type="match status" value="1"/>
</dbReference>
<dbReference type="GO" id="GO:0016776">
    <property type="term" value="F:phosphotransferase activity, phosphate group as acceptor"/>
    <property type="evidence" value="ECO:0007669"/>
    <property type="project" value="UniProtKB-UniRule"/>
</dbReference>
<keyword evidence="2 5" id="KW-0808">Transferase</keyword>
<keyword evidence="3 5" id="KW-0547">Nucleotide-binding</keyword>
<dbReference type="AlphaFoldDB" id="A0AB39UZ33"/>